<evidence type="ECO:0000313" key="2">
    <source>
        <dbReference type="Proteomes" id="UP000008820"/>
    </source>
</evidence>
<dbReference type="GO" id="GO:0005615">
    <property type="term" value="C:extracellular space"/>
    <property type="evidence" value="ECO:0007669"/>
    <property type="project" value="TreeGrafter"/>
</dbReference>
<dbReference type="OrthoDB" id="7763693at2759"/>
<keyword evidence="2" id="KW-1185">Reference proteome</keyword>
<dbReference type="Proteomes" id="UP000008820">
    <property type="component" value="Chromosome 2"/>
</dbReference>
<name>A0A6I8U2P2_AEDAE</name>
<gene>
    <name evidence="1" type="primary">5567626</name>
</gene>
<dbReference type="InterPro" id="IPR001611">
    <property type="entry name" value="Leu-rich_rpt"/>
</dbReference>
<dbReference type="PANTHER" id="PTHR45712">
    <property type="entry name" value="AGAP008170-PA"/>
    <property type="match status" value="1"/>
</dbReference>
<protein>
    <submittedName>
        <fullName evidence="1">Uncharacterized protein</fullName>
    </submittedName>
</protein>
<reference evidence="1" key="2">
    <citation type="submission" date="2020-05" db="UniProtKB">
        <authorList>
            <consortium name="EnsemblMetazoa"/>
        </authorList>
    </citation>
    <scope>IDENTIFICATION</scope>
    <source>
        <strain evidence="1">LVP_AGWG</strain>
    </source>
</reference>
<evidence type="ECO:0000313" key="1">
    <source>
        <dbReference type="EnsemblMetazoa" id="AAEL024532-PB"/>
    </source>
</evidence>
<proteinExistence type="predicted"/>
<dbReference type="AlphaFoldDB" id="A0A6I8U2P2"/>
<organism evidence="1 2">
    <name type="scientific">Aedes aegypti</name>
    <name type="common">Yellowfever mosquito</name>
    <name type="synonym">Culex aegypti</name>
    <dbReference type="NCBI Taxonomy" id="7159"/>
    <lineage>
        <taxon>Eukaryota</taxon>
        <taxon>Metazoa</taxon>
        <taxon>Ecdysozoa</taxon>
        <taxon>Arthropoda</taxon>
        <taxon>Hexapoda</taxon>
        <taxon>Insecta</taxon>
        <taxon>Pterygota</taxon>
        <taxon>Neoptera</taxon>
        <taxon>Endopterygota</taxon>
        <taxon>Diptera</taxon>
        <taxon>Nematocera</taxon>
        <taxon>Culicoidea</taxon>
        <taxon>Culicidae</taxon>
        <taxon>Culicinae</taxon>
        <taxon>Aedini</taxon>
        <taxon>Aedes</taxon>
        <taxon>Stegomyia</taxon>
    </lineage>
</organism>
<dbReference type="InterPro" id="IPR032675">
    <property type="entry name" value="LRR_dom_sf"/>
</dbReference>
<accession>A0A6I8U2P2</accession>
<dbReference type="SUPFAM" id="SSF52058">
    <property type="entry name" value="L domain-like"/>
    <property type="match status" value="1"/>
</dbReference>
<dbReference type="InterPro" id="IPR003591">
    <property type="entry name" value="Leu-rich_rpt_typical-subtyp"/>
</dbReference>
<dbReference type="InterPro" id="IPR050333">
    <property type="entry name" value="SLRP"/>
</dbReference>
<dbReference type="EnsemblMetazoa" id="AAEL024532-RB">
    <property type="protein sequence ID" value="AAEL024532-PB"/>
    <property type="gene ID" value="AAEL024532"/>
</dbReference>
<sequence>MQKMYPTLIFALCLILVSIREIAAYDIYQIIEPEKPITNEKMYASYPYLHELDMSYQTTFDFPKHQVLLDHERLSAYICNYCGIKSIFKQTLSKLPQLMQIELKNNALKYIHPDSFEHNTRLDQIDLSGNKLVTFNSQATLRHISLVSMLDLSQNLKLDINRVKLESDRLMIFNCNNCGTTYLNQNSFAGMSELSQVNFKENMIEQIHYDALKSLNHLKTFNIDGNSKLTMLSFTSKSLKRFSAENCSLEGTLQTSHLPELISINVRGNRITHLDEHSLVANWKINSLLLDDNELQKVPEIVMKLPHLQRLCLDRNLLQPYENIYEATSVLSISYPTKTAWQFIRRNQCTVIPIMVPQ</sequence>
<dbReference type="PANTHER" id="PTHR45712:SF22">
    <property type="entry name" value="INSULIN-LIKE GROWTH FACTOR-BINDING PROTEIN COMPLEX ACID LABILE SUBUNIT"/>
    <property type="match status" value="1"/>
</dbReference>
<dbReference type="Pfam" id="PF13855">
    <property type="entry name" value="LRR_8"/>
    <property type="match status" value="2"/>
</dbReference>
<dbReference type="Gene3D" id="3.80.10.10">
    <property type="entry name" value="Ribonuclease Inhibitor"/>
    <property type="match status" value="2"/>
</dbReference>
<dbReference type="SMART" id="SM00369">
    <property type="entry name" value="LRR_TYP"/>
    <property type="match status" value="4"/>
</dbReference>
<reference evidence="1 2" key="1">
    <citation type="submission" date="2017-06" db="EMBL/GenBank/DDBJ databases">
        <title>Aedes aegypti genome working group (AGWG) sequencing and assembly.</title>
        <authorList>
            <consortium name="Aedes aegypti Genome Working Group (AGWG)"/>
            <person name="Matthews B.J."/>
        </authorList>
    </citation>
    <scope>NUCLEOTIDE SEQUENCE [LARGE SCALE GENOMIC DNA]</scope>
    <source>
        <strain evidence="1 2">LVP_AGWG</strain>
    </source>
</reference>